<dbReference type="AlphaFoldDB" id="R4KUP9"/>
<keyword evidence="2" id="KW-1185">Reference proteome</keyword>
<dbReference type="KEGG" id="dgi:Desgi_4087"/>
<name>R4KUP9_9FIRM</name>
<accession>R4KUP9</accession>
<reference evidence="1 2" key="1">
    <citation type="submission" date="2012-01" db="EMBL/GenBank/DDBJ databases">
        <title>Complete sequence of Desulfotomaculum gibsoniae DSM 7213.</title>
        <authorList>
            <consortium name="US DOE Joint Genome Institute"/>
            <person name="Lucas S."/>
            <person name="Han J."/>
            <person name="Lapidus A."/>
            <person name="Cheng J.-F."/>
            <person name="Goodwin L."/>
            <person name="Pitluck S."/>
            <person name="Peters L."/>
            <person name="Ovchinnikova G."/>
            <person name="Teshima H."/>
            <person name="Detter J.C."/>
            <person name="Han C."/>
            <person name="Tapia R."/>
            <person name="Land M."/>
            <person name="Hauser L."/>
            <person name="Kyrpides N."/>
            <person name="Ivanova N."/>
            <person name="Pagani I."/>
            <person name="Parshina S."/>
            <person name="Plugge C."/>
            <person name="Muyzer G."/>
            <person name="Kuever J."/>
            <person name="Ivanova A."/>
            <person name="Nazina T."/>
            <person name="Klenk H.-P."/>
            <person name="Brambilla E."/>
            <person name="Spring S."/>
            <person name="Stams A.F."/>
            <person name="Woyke T."/>
        </authorList>
    </citation>
    <scope>NUCLEOTIDE SEQUENCE [LARGE SCALE GENOMIC DNA]</scope>
    <source>
        <strain evidence="1 2">DSM 7213</strain>
    </source>
</reference>
<protein>
    <submittedName>
        <fullName evidence="1">Uncharacterized protein</fullName>
    </submittedName>
</protein>
<gene>
    <name evidence="1" type="ORF">Desgi_4087</name>
</gene>
<sequence>MVKSSKSVLYQVSIKLVVVGNKPAGGLSKRCEKTGSCGHLVGQEAMGSCLFALCLS</sequence>
<dbReference type="STRING" id="767817.Desgi_4087"/>
<evidence type="ECO:0000313" key="2">
    <source>
        <dbReference type="Proteomes" id="UP000013520"/>
    </source>
</evidence>
<dbReference type="HOGENOM" id="CLU_3006757_0_0_9"/>
<dbReference type="Proteomes" id="UP000013520">
    <property type="component" value="Chromosome"/>
</dbReference>
<evidence type="ECO:0000313" key="1">
    <source>
        <dbReference type="EMBL" id="AGL03346.1"/>
    </source>
</evidence>
<proteinExistence type="predicted"/>
<organism evidence="1 2">
    <name type="scientific">Desulfoscipio gibsoniae DSM 7213</name>
    <dbReference type="NCBI Taxonomy" id="767817"/>
    <lineage>
        <taxon>Bacteria</taxon>
        <taxon>Bacillati</taxon>
        <taxon>Bacillota</taxon>
        <taxon>Clostridia</taxon>
        <taxon>Eubacteriales</taxon>
        <taxon>Desulfallaceae</taxon>
        <taxon>Desulfoscipio</taxon>
    </lineage>
</organism>
<dbReference type="EMBL" id="CP003273">
    <property type="protein sequence ID" value="AGL03346.1"/>
    <property type="molecule type" value="Genomic_DNA"/>
</dbReference>